<dbReference type="AlphaFoldDB" id="A0A2G9H1K5"/>
<evidence type="ECO:0000313" key="1">
    <source>
        <dbReference type="EMBL" id="PIN11170.1"/>
    </source>
</evidence>
<organism evidence="1 2">
    <name type="scientific">Handroanthus impetiginosus</name>
    <dbReference type="NCBI Taxonomy" id="429701"/>
    <lineage>
        <taxon>Eukaryota</taxon>
        <taxon>Viridiplantae</taxon>
        <taxon>Streptophyta</taxon>
        <taxon>Embryophyta</taxon>
        <taxon>Tracheophyta</taxon>
        <taxon>Spermatophyta</taxon>
        <taxon>Magnoliopsida</taxon>
        <taxon>eudicotyledons</taxon>
        <taxon>Gunneridae</taxon>
        <taxon>Pentapetalae</taxon>
        <taxon>asterids</taxon>
        <taxon>lamiids</taxon>
        <taxon>Lamiales</taxon>
        <taxon>Bignoniaceae</taxon>
        <taxon>Crescentiina</taxon>
        <taxon>Tabebuia alliance</taxon>
        <taxon>Handroanthus</taxon>
    </lineage>
</organism>
<comment type="caution">
    <text evidence="1">The sequence shown here is derived from an EMBL/GenBank/DDBJ whole genome shotgun (WGS) entry which is preliminary data.</text>
</comment>
<protein>
    <submittedName>
        <fullName evidence="1">Uncharacterized protein</fullName>
    </submittedName>
</protein>
<gene>
    <name evidence="1" type="ORF">CDL12_16234</name>
</gene>
<proteinExistence type="predicted"/>
<evidence type="ECO:0000313" key="2">
    <source>
        <dbReference type="Proteomes" id="UP000231279"/>
    </source>
</evidence>
<keyword evidence="2" id="KW-1185">Reference proteome</keyword>
<dbReference type="Proteomes" id="UP000231279">
    <property type="component" value="Unassembled WGS sequence"/>
</dbReference>
<accession>A0A2G9H1K5</accession>
<dbReference type="EMBL" id="NKXS01003004">
    <property type="protein sequence ID" value="PIN11170.1"/>
    <property type="molecule type" value="Genomic_DNA"/>
</dbReference>
<reference evidence="2" key="1">
    <citation type="journal article" date="2018" name="Gigascience">
        <title>Genome assembly of the Pink Ipe (Handroanthus impetiginosus, Bignoniaceae), a highly valued, ecologically keystone Neotropical timber forest tree.</title>
        <authorList>
            <person name="Silva-Junior O.B."/>
            <person name="Grattapaglia D."/>
            <person name="Novaes E."/>
            <person name="Collevatti R.G."/>
        </authorList>
    </citation>
    <scope>NUCLEOTIDE SEQUENCE [LARGE SCALE GENOMIC DNA]</scope>
    <source>
        <strain evidence="2">cv. UFG-1</strain>
    </source>
</reference>
<name>A0A2G9H1K5_9LAMI</name>
<sequence length="119" mass="14195">MFVIYRDASRKWFINFHITQNGHDINPHEILNIFTPFILPIYNNFSSYSLFSANLQCICYVLNINKFSQCLHILLLQSLLTCQPREESINQQLFCRIKTKIIHLQYFPILTESNYLKSF</sequence>